<comment type="subunit">
    <text evidence="2 5">Homopentamer.</text>
</comment>
<dbReference type="RefSeq" id="WP_171640078.1">
    <property type="nucleotide sequence ID" value="NZ_WHOA01000005.1"/>
</dbReference>
<keyword evidence="3 5" id="KW-0175">Coiled coil</keyword>
<comment type="caution">
    <text evidence="8">The sequence shown here is derived from an EMBL/GenBank/DDBJ whole genome shotgun (WGS) entry which is preliminary data.</text>
</comment>
<keyword evidence="4 5" id="KW-0975">Bacterial flagellum</keyword>
<dbReference type="InterPro" id="IPR010810">
    <property type="entry name" value="Flagellin_hook_IN_motif"/>
</dbReference>
<dbReference type="InterPro" id="IPR040026">
    <property type="entry name" value="FliD"/>
</dbReference>
<organism evidence="8 9">
    <name type="scientific">Paenibacillus phytorum</name>
    <dbReference type="NCBI Taxonomy" id="2654977"/>
    <lineage>
        <taxon>Bacteria</taxon>
        <taxon>Bacillati</taxon>
        <taxon>Bacillota</taxon>
        <taxon>Bacilli</taxon>
        <taxon>Bacillales</taxon>
        <taxon>Paenibacillaceae</taxon>
        <taxon>Paenibacillus</taxon>
    </lineage>
</organism>
<comment type="similarity">
    <text evidence="1 5">Belongs to the FliD family.</text>
</comment>
<accession>A0ABX1XN86</accession>
<protein>
    <recommendedName>
        <fullName evidence="5">Flagellar hook-associated protein 2</fullName>
        <shortName evidence="5">HAP2</shortName>
    </recommendedName>
    <alternativeName>
        <fullName evidence="5">Flagellar cap protein</fullName>
    </alternativeName>
</protein>
<evidence type="ECO:0000256" key="5">
    <source>
        <dbReference type="RuleBase" id="RU362066"/>
    </source>
</evidence>
<evidence type="ECO:0000256" key="4">
    <source>
        <dbReference type="ARBA" id="ARBA00023143"/>
    </source>
</evidence>
<gene>
    <name evidence="8" type="primary">fliD</name>
    <name evidence="8" type="ORF">GC098_00855</name>
</gene>
<sequence length="721" mass="76167">MVTRLNGFSNTGIDIDDTVSKLMKAARMPQDKLKQQKQSLEWQRDDYRSINTKIMSFRDLAFNMKLQSAYQSKKATSVDDTSVSVTGTATATPGNYTLKVDKLATAGAVTSGLLTATTKGTATPLSDLGLTDTTTLTVGGSKGTKTIEVKPTDTLGSIIASINGSSSITGVNLSYDSSIDKLFFTSSSTGLAGQVNLSMKSVGGATPIADPLASVLKIAGSTPGSTTASTTTGTNNFAGSLVIDSTLKTSKTVRVHFGGTTADFTVDKDTTYDKLISDINKSAIGTAGVTTSLDSNNNLKFSDPTVTLSDQNDVAANVPSQLVTPAPNLAVPLTTLIDQNLSTTKTLRVKVGSTTADFSIDKTTTIGKLVDAINSSAIGKLGVSAYLDSAHHLVFANPDDSAANKVVLSDEANNPANVIPQLALGAPVTGQIYTKVGKTGDQAEVLFNGAAAKYDTNSFTINGLNFTAKKVTSAAIDVNVSGDTDAVYNNIKNFIDKYNELIDTINTKVTEKKYRDYQPLTDDQRKDLKDDQITAWEAKAKSGMLRSDDILKQAISGLRSSFSSPVSGLPTGDAKSLTDIGISSSVTIGGAISGSYLENGKIYIDDAKLKKAIAEKPDQVMALFVADDKLKDVTGGDGIATRLNNLASSIISKITTKAGITASVDTSYTLGKTTKEIDKRVDNLTTKLDALQTRYYNQFTAMEKYINQLQQQSAQLTQQMG</sequence>
<feature type="coiled-coil region" evidence="5">
    <location>
        <begin position="674"/>
        <end position="719"/>
    </location>
</feature>
<evidence type="ECO:0000313" key="9">
    <source>
        <dbReference type="Proteomes" id="UP000616779"/>
    </source>
</evidence>
<evidence type="ECO:0000313" key="8">
    <source>
        <dbReference type="EMBL" id="NOU69997.1"/>
    </source>
</evidence>
<evidence type="ECO:0000256" key="1">
    <source>
        <dbReference type="ARBA" id="ARBA00009764"/>
    </source>
</evidence>
<dbReference type="EMBL" id="WHOA01000005">
    <property type="protein sequence ID" value="NOU69997.1"/>
    <property type="molecule type" value="Genomic_DNA"/>
</dbReference>
<keyword evidence="8" id="KW-0969">Cilium</keyword>
<feature type="domain" description="Flagellar hook-associated protein 2 N-terminal" evidence="6">
    <location>
        <begin position="11"/>
        <end position="106"/>
    </location>
</feature>
<keyword evidence="8" id="KW-0282">Flagellum</keyword>
<evidence type="ECO:0000256" key="2">
    <source>
        <dbReference type="ARBA" id="ARBA00011255"/>
    </source>
</evidence>
<dbReference type="InterPro" id="IPR010809">
    <property type="entry name" value="FliD_C"/>
</dbReference>
<keyword evidence="8" id="KW-0966">Cell projection</keyword>
<evidence type="ECO:0000256" key="3">
    <source>
        <dbReference type="ARBA" id="ARBA00023054"/>
    </source>
</evidence>
<dbReference type="InterPro" id="IPR003481">
    <property type="entry name" value="FliD_N"/>
</dbReference>
<keyword evidence="9" id="KW-1185">Reference proteome</keyword>
<evidence type="ECO:0000259" key="6">
    <source>
        <dbReference type="Pfam" id="PF02465"/>
    </source>
</evidence>
<keyword evidence="5" id="KW-0964">Secreted</keyword>
<name>A0ABX1XN86_9BACL</name>
<feature type="domain" description="Flagellar hook-associated protein 2 C-terminal" evidence="7">
    <location>
        <begin position="440"/>
        <end position="711"/>
    </location>
</feature>
<reference evidence="8 9" key="1">
    <citation type="submission" date="2019-10" db="EMBL/GenBank/DDBJ databases">
        <title>Description of Paenibacillus terrestris sp. nov.</title>
        <authorList>
            <person name="Carlier A."/>
            <person name="Qi S."/>
        </authorList>
    </citation>
    <scope>NUCLEOTIDE SEQUENCE [LARGE SCALE GENOMIC DNA]</scope>
    <source>
        <strain evidence="8 9">LMG 31458</strain>
    </source>
</reference>
<comment type="function">
    <text evidence="5">Required for morphogenesis and for the elongation of the flagellar filament by facilitating polymerization of the flagellin monomers at the tip of growing filament. Forms a capping structure, which prevents flagellin subunits (transported through the central channel of the flagellum) from leaking out without polymerization at the distal end.</text>
</comment>
<dbReference type="Pfam" id="PF07196">
    <property type="entry name" value="Flagellin_IN"/>
    <property type="match status" value="2"/>
</dbReference>
<dbReference type="Pfam" id="PF07195">
    <property type="entry name" value="FliD_C"/>
    <property type="match status" value="1"/>
</dbReference>
<comment type="subcellular location">
    <subcellularLocation>
        <location evidence="5">Secreted</location>
    </subcellularLocation>
    <subcellularLocation>
        <location evidence="5">Bacterial flagellum</location>
    </subcellularLocation>
</comment>
<dbReference type="PANTHER" id="PTHR30288">
    <property type="entry name" value="FLAGELLAR CAP/ASSEMBLY PROTEIN FLID"/>
    <property type="match status" value="1"/>
</dbReference>
<dbReference type="Proteomes" id="UP000616779">
    <property type="component" value="Unassembled WGS sequence"/>
</dbReference>
<dbReference type="PANTHER" id="PTHR30288:SF0">
    <property type="entry name" value="FLAGELLAR HOOK-ASSOCIATED PROTEIN 2"/>
    <property type="match status" value="1"/>
</dbReference>
<proteinExistence type="inferred from homology"/>
<dbReference type="Pfam" id="PF02465">
    <property type="entry name" value="FliD_N"/>
    <property type="match status" value="1"/>
</dbReference>
<evidence type="ECO:0000259" key="7">
    <source>
        <dbReference type="Pfam" id="PF07195"/>
    </source>
</evidence>